<dbReference type="InterPro" id="IPR023313">
    <property type="entry name" value="UBQ-conjugating_AS"/>
</dbReference>
<evidence type="ECO:0000256" key="3">
    <source>
        <dbReference type="PROSITE-ProRule" id="PRU10133"/>
    </source>
</evidence>
<keyword evidence="2 4" id="KW-0833">Ubl conjugation pathway</keyword>
<dbReference type="OMA" id="AKEWTHV"/>
<feature type="active site" description="Glycyl thioester intermediate" evidence="3">
    <location>
        <position position="22"/>
    </location>
</feature>
<evidence type="ECO:0000256" key="1">
    <source>
        <dbReference type="ARBA" id="ARBA00022679"/>
    </source>
</evidence>
<dbReference type="GO" id="GO:0016740">
    <property type="term" value="F:transferase activity"/>
    <property type="evidence" value="ECO:0007669"/>
    <property type="project" value="UniProtKB-KW"/>
</dbReference>
<evidence type="ECO:0000259" key="5">
    <source>
        <dbReference type="PROSITE" id="PS50127"/>
    </source>
</evidence>
<dbReference type="PROSITE" id="PS00183">
    <property type="entry name" value="UBC_1"/>
    <property type="match status" value="1"/>
</dbReference>
<accession>A0A9J6GDQ0</accession>
<comment type="similarity">
    <text evidence="4">Belongs to the ubiquitin-conjugating enzyme family.</text>
</comment>
<proteinExistence type="inferred from homology"/>
<evidence type="ECO:0000256" key="2">
    <source>
        <dbReference type="ARBA" id="ARBA00022786"/>
    </source>
</evidence>
<dbReference type="SMART" id="SM00212">
    <property type="entry name" value="UBCc"/>
    <property type="match status" value="1"/>
</dbReference>
<keyword evidence="1" id="KW-0808">Transferase</keyword>
<dbReference type="InterPro" id="IPR000608">
    <property type="entry name" value="UBC"/>
</dbReference>
<dbReference type="GO" id="GO:0005524">
    <property type="term" value="F:ATP binding"/>
    <property type="evidence" value="ECO:0007669"/>
    <property type="project" value="UniProtKB-UniRule"/>
</dbReference>
<dbReference type="Pfam" id="PF00179">
    <property type="entry name" value="UQ_con"/>
    <property type="match status" value="1"/>
</dbReference>
<keyword evidence="7" id="KW-1185">Reference proteome</keyword>
<keyword evidence="4" id="KW-0547">Nucleotide-binding</keyword>
<dbReference type="SUPFAM" id="SSF54495">
    <property type="entry name" value="UBC-like"/>
    <property type="match status" value="1"/>
</dbReference>
<evidence type="ECO:0000313" key="6">
    <source>
        <dbReference type="EMBL" id="KAH9372903.1"/>
    </source>
</evidence>
<protein>
    <recommendedName>
        <fullName evidence="5">UBC core domain-containing protein</fullName>
    </recommendedName>
</protein>
<dbReference type="PANTHER" id="PTHR24068">
    <property type="entry name" value="UBIQUITIN-CONJUGATING ENZYME E2"/>
    <property type="match status" value="1"/>
</dbReference>
<organism evidence="6 7">
    <name type="scientific">Haemaphysalis longicornis</name>
    <name type="common">Bush tick</name>
    <dbReference type="NCBI Taxonomy" id="44386"/>
    <lineage>
        <taxon>Eukaryota</taxon>
        <taxon>Metazoa</taxon>
        <taxon>Ecdysozoa</taxon>
        <taxon>Arthropoda</taxon>
        <taxon>Chelicerata</taxon>
        <taxon>Arachnida</taxon>
        <taxon>Acari</taxon>
        <taxon>Parasitiformes</taxon>
        <taxon>Ixodida</taxon>
        <taxon>Ixodoidea</taxon>
        <taxon>Ixodidae</taxon>
        <taxon>Haemaphysalinae</taxon>
        <taxon>Haemaphysalis</taxon>
    </lineage>
</organism>
<dbReference type="PROSITE" id="PS50127">
    <property type="entry name" value="UBC_2"/>
    <property type="match status" value="1"/>
</dbReference>
<dbReference type="AlphaFoldDB" id="A0A9J6GDQ0"/>
<feature type="domain" description="UBC core" evidence="5">
    <location>
        <begin position="1"/>
        <end position="84"/>
    </location>
</feature>
<evidence type="ECO:0000256" key="4">
    <source>
        <dbReference type="RuleBase" id="RU362109"/>
    </source>
</evidence>
<gene>
    <name evidence="6" type="ORF">HPB48_022924</name>
</gene>
<evidence type="ECO:0000313" key="7">
    <source>
        <dbReference type="Proteomes" id="UP000821853"/>
    </source>
</evidence>
<dbReference type="Proteomes" id="UP000821853">
    <property type="component" value="Chromosome 4"/>
</dbReference>
<comment type="caution">
    <text evidence="6">The sequence shown here is derived from an EMBL/GenBank/DDBJ whole genome shotgun (WGS) entry which is preliminary data.</text>
</comment>
<dbReference type="EMBL" id="JABSTR010000006">
    <property type="protein sequence ID" value="KAH9372903.1"/>
    <property type="molecule type" value="Genomic_DNA"/>
</dbReference>
<dbReference type="Gene3D" id="3.10.110.10">
    <property type="entry name" value="Ubiquitin Conjugating Enzyme"/>
    <property type="match status" value="1"/>
</dbReference>
<dbReference type="InterPro" id="IPR016135">
    <property type="entry name" value="UBQ-conjugating_enzyme/RWD"/>
</dbReference>
<reference evidence="6 7" key="1">
    <citation type="journal article" date="2020" name="Cell">
        <title>Large-Scale Comparative Analyses of Tick Genomes Elucidate Their Genetic Diversity and Vector Capacities.</title>
        <authorList>
            <consortium name="Tick Genome and Microbiome Consortium (TIGMIC)"/>
            <person name="Jia N."/>
            <person name="Wang J."/>
            <person name="Shi W."/>
            <person name="Du L."/>
            <person name="Sun Y."/>
            <person name="Zhan W."/>
            <person name="Jiang J.F."/>
            <person name="Wang Q."/>
            <person name="Zhang B."/>
            <person name="Ji P."/>
            <person name="Bell-Sakyi L."/>
            <person name="Cui X.M."/>
            <person name="Yuan T.T."/>
            <person name="Jiang B.G."/>
            <person name="Yang W.F."/>
            <person name="Lam T.T."/>
            <person name="Chang Q.C."/>
            <person name="Ding S.J."/>
            <person name="Wang X.J."/>
            <person name="Zhu J.G."/>
            <person name="Ruan X.D."/>
            <person name="Zhao L."/>
            <person name="Wei J.T."/>
            <person name="Ye R.Z."/>
            <person name="Que T.C."/>
            <person name="Du C.H."/>
            <person name="Zhou Y.H."/>
            <person name="Cheng J.X."/>
            <person name="Dai P.F."/>
            <person name="Guo W.B."/>
            <person name="Han X.H."/>
            <person name="Huang E.J."/>
            <person name="Li L.F."/>
            <person name="Wei W."/>
            <person name="Gao Y.C."/>
            <person name="Liu J.Z."/>
            <person name="Shao H.Z."/>
            <person name="Wang X."/>
            <person name="Wang C.C."/>
            <person name="Yang T.C."/>
            <person name="Huo Q.B."/>
            <person name="Li W."/>
            <person name="Chen H.Y."/>
            <person name="Chen S.E."/>
            <person name="Zhou L.G."/>
            <person name="Ni X.B."/>
            <person name="Tian J.H."/>
            <person name="Sheng Y."/>
            <person name="Liu T."/>
            <person name="Pan Y.S."/>
            <person name="Xia L.Y."/>
            <person name="Li J."/>
            <person name="Zhao F."/>
            <person name="Cao W.C."/>
        </authorList>
    </citation>
    <scope>NUCLEOTIDE SEQUENCE [LARGE SCALE GENOMIC DNA]</scope>
    <source>
        <strain evidence="6">HaeL-2018</strain>
    </source>
</reference>
<name>A0A9J6GDQ0_HAELO</name>
<keyword evidence="4" id="KW-0067">ATP-binding</keyword>
<dbReference type="OrthoDB" id="7851174at2759"/>
<dbReference type="VEuPathDB" id="VectorBase:HLOH_044845"/>
<sequence>MRQLKFVTKIYHPNISTCGSICLDVISSKWSPALSISKVLLSICSMLCDPNPDSPLHQAAAELYKTNRQKYDATAREWTKLHAQEK</sequence>